<protein>
    <submittedName>
        <fullName evidence="1">Uncharacterized protein</fullName>
    </submittedName>
</protein>
<reference evidence="1 2" key="1">
    <citation type="submission" date="2016-04" db="EMBL/GenBank/DDBJ databases">
        <title>A degradative enzymes factory behind the ericoid mycorrhizal symbiosis.</title>
        <authorList>
            <consortium name="DOE Joint Genome Institute"/>
            <person name="Martino E."/>
            <person name="Morin E."/>
            <person name="Grelet G."/>
            <person name="Kuo A."/>
            <person name="Kohler A."/>
            <person name="Daghino S."/>
            <person name="Barry K."/>
            <person name="Choi C."/>
            <person name="Cichocki N."/>
            <person name="Clum A."/>
            <person name="Copeland A."/>
            <person name="Hainaut M."/>
            <person name="Haridas S."/>
            <person name="Labutti K."/>
            <person name="Lindquist E."/>
            <person name="Lipzen A."/>
            <person name="Khouja H.-R."/>
            <person name="Murat C."/>
            <person name="Ohm R."/>
            <person name="Olson A."/>
            <person name="Spatafora J."/>
            <person name="Veneault-Fourrey C."/>
            <person name="Henrissat B."/>
            <person name="Grigoriev I."/>
            <person name="Martin F."/>
            <person name="Perotto S."/>
        </authorList>
    </citation>
    <scope>NUCLEOTIDE SEQUENCE [LARGE SCALE GENOMIC DNA]</scope>
    <source>
        <strain evidence="1 2">E</strain>
    </source>
</reference>
<dbReference type="EMBL" id="KZ613743">
    <property type="protein sequence ID" value="PMD66570.1"/>
    <property type="molecule type" value="Genomic_DNA"/>
</dbReference>
<accession>A0A2J6TU81</accession>
<evidence type="ECO:0000313" key="2">
    <source>
        <dbReference type="Proteomes" id="UP000235371"/>
    </source>
</evidence>
<dbReference type="GeneID" id="36578471"/>
<dbReference type="InParanoid" id="A0A2J6TU81"/>
<dbReference type="AlphaFoldDB" id="A0A2J6TU81"/>
<dbReference type="RefSeq" id="XP_024743474.1">
    <property type="nucleotide sequence ID" value="XM_024870389.1"/>
</dbReference>
<proteinExistence type="predicted"/>
<dbReference type="Proteomes" id="UP000235371">
    <property type="component" value="Unassembled WGS sequence"/>
</dbReference>
<name>A0A2J6TU81_9HELO</name>
<evidence type="ECO:0000313" key="1">
    <source>
        <dbReference type="EMBL" id="PMD66570.1"/>
    </source>
</evidence>
<organism evidence="1 2">
    <name type="scientific">Hyaloscypha bicolor E</name>
    <dbReference type="NCBI Taxonomy" id="1095630"/>
    <lineage>
        <taxon>Eukaryota</taxon>
        <taxon>Fungi</taxon>
        <taxon>Dikarya</taxon>
        <taxon>Ascomycota</taxon>
        <taxon>Pezizomycotina</taxon>
        <taxon>Leotiomycetes</taxon>
        <taxon>Helotiales</taxon>
        <taxon>Hyaloscyphaceae</taxon>
        <taxon>Hyaloscypha</taxon>
        <taxon>Hyaloscypha bicolor</taxon>
    </lineage>
</organism>
<keyword evidence="2" id="KW-1185">Reference proteome</keyword>
<gene>
    <name evidence="1" type="ORF">K444DRAFT_121313</name>
</gene>
<sequence>MTFRAHCSTFPCALTLSPSPSDPEGLRTKIGIFALHPHDPHPSTSLSADLRPPCPEVPHLATSPPMNMSADRHVYGVVLIAMQDIPTSMHMHAILQSTLFSSSHQCCHLCTPPRSNRAGELPKLGRSTGVFRGMHPLRRSAARARGPKSSRRWEQSCLPILARRQDNSINLFAESRSKFGANHSLKLMNGKGRALLVVCNSSGRIQDRDRHAPLIQDPDPRQIIQTSVLTAVG</sequence>